<dbReference type="EMBL" id="JAKZHW010000001">
    <property type="protein sequence ID" value="MCH8614919.1"/>
    <property type="molecule type" value="Genomic_DNA"/>
</dbReference>
<evidence type="ECO:0000313" key="4">
    <source>
        <dbReference type="Proteomes" id="UP001203058"/>
    </source>
</evidence>
<dbReference type="InterPro" id="IPR036869">
    <property type="entry name" value="J_dom_sf"/>
</dbReference>
<dbReference type="RefSeq" id="WP_241445561.1">
    <property type="nucleotide sequence ID" value="NZ_JAKZHW010000001.1"/>
</dbReference>
<dbReference type="PROSITE" id="PS50076">
    <property type="entry name" value="DNAJ_2"/>
    <property type="match status" value="1"/>
</dbReference>
<dbReference type="CDD" id="cd06257">
    <property type="entry name" value="DnaJ"/>
    <property type="match status" value="1"/>
</dbReference>
<reference evidence="3 4" key="1">
    <citation type="submission" date="2022-03" db="EMBL/GenBank/DDBJ databases">
        <authorList>
            <person name="Jo J.-H."/>
            <person name="Im W.-T."/>
        </authorList>
    </citation>
    <scope>NUCLEOTIDE SEQUENCE [LARGE SCALE GENOMIC DNA]</scope>
    <source>
        <strain evidence="3 4">SM33</strain>
    </source>
</reference>
<evidence type="ECO:0000256" key="1">
    <source>
        <dbReference type="ARBA" id="ARBA00023186"/>
    </source>
</evidence>
<gene>
    <name evidence="3" type="ORF">LZ016_02205</name>
</gene>
<evidence type="ECO:0000313" key="3">
    <source>
        <dbReference type="EMBL" id="MCH8614919.1"/>
    </source>
</evidence>
<accession>A0ABS9VK35</accession>
<organism evidence="3 4">
    <name type="scientific">Sphingomonas telluris</name>
    <dbReference type="NCBI Taxonomy" id="2907998"/>
    <lineage>
        <taxon>Bacteria</taxon>
        <taxon>Pseudomonadati</taxon>
        <taxon>Pseudomonadota</taxon>
        <taxon>Alphaproteobacteria</taxon>
        <taxon>Sphingomonadales</taxon>
        <taxon>Sphingomonadaceae</taxon>
        <taxon>Sphingomonas</taxon>
    </lineage>
</organism>
<protein>
    <submittedName>
        <fullName evidence="3">J domain-containing protein</fullName>
    </submittedName>
</protein>
<comment type="caution">
    <text evidence="3">The sequence shown here is derived from an EMBL/GenBank/DDBJ whole genome shotgun (WGS) entry which is preliminary data.</text>
</comment>
<dbReference type="SMART" id="SM00271">
    <property type="entry name" value="DnaJ"/>
    <property type="match status" value="1"/>
</dbReference>
<keyword evidence="1" id="KW-0143">Chaperone</keyword>
<dbReference type="Gene3D" id="1.10.287.110">
    <property type="entry name" value="DnaJ domain"/>
    <property type="match status" value="1"/>
</dbReference>
<dbReference type="PANTHER" id="PTHR43096">
    <property type="entry name" value="DNAJ HOMOLOG 1, MITOCHONDRIAL-RELATED"/>
    <property type="match status" value="1"/>
</dbReference>
<evidence type="ECO:0000259" key="2">
    <source>
        <dbReference type="PROSITE" id="PS50076"/>
    </source>
</evidence>
<dbReference type="SUPFAM" id="SSF46565">
    <property type="entry name" value="Chaperone J-domain"/>
    <property type="match status" value="1"/>
</dbReference>
<name>A0ABS9VK35_9SPHN</name>
<proteinExistence type="predicted"/>
<keyword evidence="4" id="KW-1185">Reference proteome</keyword>
<feature type="domain" description="J" evidence="2">
    <location>
        <begin position="8"/>
        <end position="71"/>
    </location>
</feature>
<dbReference type="Proteomes" id="UP001203058">
    <property type="component" value="Unassembled WGS sequence"/>
</dbReference>
<sequence length="196" mass="22515">MINQPFVDFYSVLRVKPSCDAKALECAYHDLLKMYHPDHGGTVDTDKFNRIIEAYRVLRNPDKRAEYDLLHSQNNPDEWEFSAQGDEDDLDVRSALTDADDHARMLMFLYKKRRENAQNAGVVGFYIQKLLNCSDDTFEFHKWYLKEKGFIVVTEHGTLAITIEGIDHVISISRSTRAEKLMIAKSSPEEPGEAQA</sequence>
<dbReference type="PANTHER" id="PTHR43096:SF52">
    <property type="entry name" value="DNAJ HOMOLOG 1, MITOCHONDRIAL-RELATED"/>
    <property type="match status" value="1"/>
</dbReference>
<dbReference type="Pfam" id="PF00226">
    <property type="entry name" value="DnaJ"/>
    <property type="match status" value="1"/>
</dbReference>
<dbReference type="InterPro" id="IPR001623">
    <property type="entry name" value="DnaJ_domain"/>
</dbReference>